<dbReference type="EMBL" id="CAJNNV010030644">
    <property type="protein sequence ID" value="CAE8633134.1"/>
    <property type="molecule type" value="Genomic_DNA"/>
</dbReference>
<protein>
    <submittedName>
        <fullName evidence="2">Uncharacterized protein</fullName>
    </submittedName>
</protein>
<feature type="compositionally biased region" description="Low complexity" evidence="1">
    <location>
        <begin position="137"/>
        <end position="159"/>
    </location>
</feature>
<comment type="caution">
    <text evidence="2">The sequence shown here is derived from an EMBL/GenBank/DDBJ whole genome shotgun (WGS) entry which is preliminary data.</text>
</comment>
<keyword evidence="3" id="KW-1185">Reference proteome</keyword>
<evidence type="ECO:0000313" key="2">
    <source>
        <dbReference type="EMBL" id="CAE8633134.1"/>
    </source>
</evidence>
<accession>A0A813H6A6</accession>
<organism evidence="2 3">
    <name type="scientific">Polarella glacialis</name>
    <name type="common">Dinoflagellate</name>
    <dbReference type="NCBI Taxonomy" id="89957"/>
    <lineage>
        <taxon>Eukaryota</taxon>
        <taxon>Sar</taxon>
        <taxon>Alveolata</taxon>
        <taxon>Dinophyceae</taxon>
        <taxon>Suessiales</taxon>
        <taxon>Suessiaceae</taxon>
        <taxon>Polarella</taxon>
    </lineage>
</organism>
<sequence>RTSCMVVGAKSPYTSNMEASVGNALWSSSNSMYLSRERSSSPDKDGDRLFAAFAAEADTCDAEVSRIAPAMTPSTGASTPTPPGHGFGFNGTRRPKSTAAVATLSGEEFYGGQGAPVNRPAGGPRGPPRPGGLYGESPSPKSKGSRPSGSSSARGPKAGQRPVSQQANANVAILESTPRPASSLDSHSAREPRQEREGDGL</sequence>
<feature type="compositionally biased region" description="Low complexity" evidence="1">
    <location>
        <begin position="69"/>
        <end position="79"/>
    </location>
</feature>
<feature type="non-terminal residue" evidence="2">
    <location>
        <position position="1"/>
    </location>
</feature>
<feature type="non-terminal residue" evidence="2">
    <location>
        <position position="201"/>
    </location>
</feature>
<gene>
    <name evidence="2" type="ORF">PGLA1383_LOCUS49045</name>
</gene>
<reference evidence="2" key="1">
    <citation type="submission" date="2021-02" db="EMBL/GenBank/DDBJ databases">
        <authorList>
            <person name="Dougan E. K."/>
            <person name="Rhodes N."/>
            <person name="Thang M."/>
            <person name="Chan C."/>
        </authorList>
    </citation>
    <scope>NUCLEOTIDE SEQUENCE</scope>
</reference>
<evidence type="ECO:0000313" key="3">
    <source>
        <dbReference type="Proteomes" id="UP000654075"/>
    </source>
</evidence>
<feature type="compositionally biased region" description="Basic and acidic residues" evidence="1">
    <location>
        <begin position="187"/>
        <end position="201"/>
    </location>
</feature>
<proteinExistence type="predicted"/>
<feature type="region of interest" description="Disordered" evidence="1">
    <location>
        <begin position="69"/>
        <end position="201"/>
    </location>
</feature>
<dbReference type="Proteomes" id="UP000654075">
    <property type="component" value="Unassembled WGS sequence"/>
</dbReference>
<name>A0A813H6A6_POLGL</name>
<dbReference type="AlphaFoldDB" id="A0A813H6A6"/>
<evidence type="ECO:0000256" key="1">
    <source>
        <dbReference type="SAM" id="MobiDB-lite"/>
    </source>
</evidence>